<dbReference type="Proteomes" id="UP000266389">
    <property type="component" value="Unassembled WGS sequence"/>
</dbReference>
<feature type="domain" description="N-acetyltransferase" evidence="1">
    <location>
        <begin position="7"/>
        <end position="149"/>
    </location>
</feature>
<gene>
    <name evidence="2" type="ORF">D0433_05335</name>
</gene>
<dbReference type="EMBL" id="PHFL01000039">
    <property type="protein sequence ID" value="RFM24596.1"/>
    <property type="molecule type" value="Genomic_DNA"/>
</dbReference>
<dbReference type="CDD" id="cd04301">
    <property type="entry name" value="NAT_SF"/>
    <property type="match status" value="1"/>
</dbReference>
<dbReference type="Gene3D" id="3.40.630.30">
    <property type="match status" value="1"/>
</dbReference>
<dbReference type="AlphaFoldDB" id="A0A395M1G0"/>
<evidence type="ECO:0000259" key="1">
    <source>
        <dbReference type="PROSITE" id="PS51186"/>
    </source>
</evidence>
<reference evidence="2 3" key="1">
    <citation type="journal article" date="2011" name="ISME J.">
        <title>Community ecology of hot spring cyanobacterial mats: predominant populations and their functional potential.</title>
        <authorList>
            <person name="Klatt C.G."/>
            <person name="Wood J.M."/>
            <person name="Rusch D.B."/>
            <person name="Bateson M.M."/>
            <person name="Hamamura N."/>
            <person name="Heidelberg J.F."/>
            <person name="Grossman A.R."/>
            <person name="Bhaya D."/>
            <person name="Cohan F.M."/>
            <person name="Kuhl M."/>
            <person name="Bryant D.A."/>
            <person name="Ward D.M."/>
        </authorList>
    </citation>
    <scope>NUCLEOTIDE SEQUENCE [LARGE SCALE GENOMIC DNA]</scope>
    <source>
        <strain evidence="2">OS</strain>
    </source>
</reference>
<dbReference type="InterPro" id="IPR000182">
    <property type="entry name" value="GNAT_dom"/>
</dbReference>
<organism evidence="2 3">
    <name type="scientific">Candidatus Thermochlorobacter aerophilus</name>
    <dbReference type="NCBI Taxonomy" id="1868324"/>
    <lineage>
        <taxon>Bacteria</taxon>
        <taxon>Pseudomonadati</taxon>
        <taxon>Chlorobiota</taxon>
        <taxon>Chlorobiia</taxon>
        <taxon>Chlorobiales</taxon>
        <taxon>Candidatus Thermochlorobacteriaceae</taxon>
        <taxon>Candidatus Thermochlorobacter</taxon>
    </lineage>
</organism>
<comment type="caution">
    <text evidence="2">The sequence shown here is derived from an EMBL/GenBank/DDBJ whole genome shotgun (WGS) entry which is preliminary data.</text>
</comment>
<name>A0A395M1G0_9BACT</name>
<evidence type="ECO:0000313" key="2">
    <source>
        <dbReference type="EMBL" id="RFM24596.1"/>
    </source>
</evidence>
<dbReference type="PROSITE" id="PS51186">
    <property type="entry name" value="GNAT"/>
    <property type="match status" value="1"/>
</dbReference>
<evidence type="ECO:0000313" key="3">
    <source>
        <dbReference type="Proteomes" id="UP000266389"/>
    </source>
</evidence>
<dbReference type="Pfam" id="PF13673">
    <property type="entry name" value="Acetyltransf_10"/>
    <property type="match status" value="1"/>
</dbReference>
<dbReference type="SUPFAM" id="SSF55729">
    <property type="entry name" value="Acyl-CoA N-acyltransferases (Nat)"/>
    <property type="match status" value="1"/>
</dbReference>
<protein>
    <submittedName>
        <fullName evidence="2">GNAT family N-acetyltransferase</fullName>
    </submittedName>
</protein>
<dbReference type="GO" id="GO:0016747">
    <property type="term" value="F:acyltransferase activity, transferring groups other than amino-acyl groups"/>
    <property type="evidence" value="ECO:0007669"/>
    <property type="project" value="InterPro"/>
</dbReference>
<dbReference type="InterPro" id="IPR016181">
    <property type="entry name" value="Acyl_CoA_acyltransferase"/>
</dbReference>
<keyword evidence="2" id="KW-0808">Transferase</keyword>
<proteinExistence type="predicted"/>
<accession>A0A395M1G0</accession>
<sequence>MVEWSFKAFADLTPFELYEILQARQAVFIVEQKCPYLDADGIDQFSHHLVGRDSDKRLLAYCRLVPPRIKYDEPSIGRVITPASARRKGYGKLLMTEAIRRLRQIYPNRAIRISAQLYLERFYNAFGFVRCSAPYDEDGIPHIQMLLMP</sequence>